<dbReference type="EMBL" id="BAOP01000004">
    <property type="protein sequence ID" value="GAC78786.1"/>
    <property type="molecule type" value="Genomic_DNA"/>
</dbReference>
<dbReference type="Proteomes" id="UP000035009">
    <property type="component" value="Unassembled WGS sequence"/>
</dbReference>
<protein>
    <recommendedName>
        <fullName evidence="3">Antitoxin VbhA domain-containing protein</fullName>
    </recommendedName>
</protein>
<gene>
    <name evidence="1" type="ORF">GM1_004_02310</name>
</gene>
<accession>M3TBN8</accession>
<keyword evidence="2" id="KW-1185">Reference proteome</keyword>
<proteinExistence type="predicted"/>
<organism evidence="1 2">
    <name type="scientific">Gordonia malaquae NBRC 108250</name>
    <dbReference type="NCBI Taxonomy" id="1223542"/>
    <lineage>
        <taxon>Bacteria</taxon>
        <taxon>Bacillati</taxon>
        <taxon>Actinomycetota</taxon>
        <taxon>Actinomycetes</taxon>
        <taxon>Mycobacteriales</taxon>
        <taxon>Gordoniaceae</taxon>
        <taxon>Gordonia</taxon>
    </lineage>
</organism>
<reference evidence="1 2" key="1">
    <citation type="submission" date="2013-02" db="EMBL/GenBank/DDBJ databases">
        <title>Whole genome shotgun sequence of Gordonia malaquae NBRC 108250.</title>
        <authorList>
            <person name="Yoshida I."/>
            <person name="Hosoyama A."/>
            <person name="Tsuchikane K."/>
            <person name="Ando Y."/>
            <person name="Baba S."/>
            <person name="Ohji S."/>
            <person name="Hamada M."/>
            <person name="Tamura T."/>
            <person name="Yamazoe A."/>
            <person name="Yamazaki S."/>
            <person name="Fujita N."/>
        </authorList>
    </citation>
    <scope>NUCLEOTIDE SEQUENCE [LARGE SCALE GENOMIC DNA]</scope>
    <source>
        <strain evidence="1 2">NBRC 108250</strain>
    </source>
</reference>
<evidence type="ECO:0008006" key="3">
    <source>
        <dbReference type="Google" id="ProtNLM"/>
    </source>
</evidence>
<evidence type="ECO:0000313" key="1">
    <source>
        <dbReference type="EMBL" id="GAC78786.1"/>
    </source>
</evidence>
<name>M3TBN8_GORML</name>
<dbReference type="RefSeq" id="WP_008376917.1">
    <property type="nucleotide sequence ID" value="NZ_BAOP01000004.1"/>
</dbReference>
<dbReference type="AlphaFoldDB" id="M3TBN8"/>
<dbReference type="STRING" id="410332.SAMN04488550_2914"/>
<sequence>MTRYPDPIPATDDQIVRALAQADGVLAAAEFTMSPDNRAASDAEISAAMRGEQSFDDAVAAGLARITGKGTAP</sequence>
<comment type="caution">
    <text evidence="1">The sequence shown here is derived from an EMBL/GenBank/DDBJ whole genome shotgun (WGS) entry which is preliminary data.</text>
</comment>
<evidence type="ECO:0000313" key="2">
    <source>
        <dbReference type="Proteomes" id="UP000035009"/>
    </source>
</evidence>